<evidence type="ECO:0000313" key="5">
    <source>
        <dbReference type="Proteomes" id="UP001589890"/>
    </source>
</evidence>
<proteinExistence type="predicted"/>
<dbReference type="SUPFAM" id="SSF55729">
    <property type="entry name" value="Acyl-CoA N-acyltransferases (Nat)"/>
    <property type="match status" value="1"/>
</dbReference>
<evidence type="ECO:0000256" key="1">
    <source>
        <dbReference type="ARBA" id="ARBA00022679"/>
    </source>
</evidence>
<keyword evidence="5" id="KW-1185">Reference proteome</keyword>
<dbReference type="InterPro" id="IPR050832">
    <property type="entry name" value="Bact_Acetyltransf"/>
</dbReference>
<accession>A0ABV6QIP4</accession>
<dbReference type="InterPro" id="IPR016181">
    <property type="entry name" value="Acyl_CoA_acyltransferase"/>
</dbReference>
<evidence type="ECO:0000313" key="4">
    <source>
        <dbReference type="EMBL" id="MFC0624514.1"/>
    </source>
</evidence>
<sequence length="152" mass="16348">MPSPHIRSRTGNDLPACVRVLREVHEAVAYPLHWPADPAAWLTPETALGTWVATVDGQLAGHVVLAEQGEGARVERLYVDPAATGQGIGRMLLAQCVTAARDLGRELTLEVADNGNAAIGLYRRAGWIETGRGPATWGGDQVREVLYFSAPR</sequence>
<keyword evidence="1 4" id="KW-0808">Transferase</keyword>
<evidence type="ECO:0000259" key="3">
    <source>
        <dbReference type="PROSITE" id="PS51186"/>
    </source>
</evidence>
<gene>
    <name evidence="4" type="ORF">ACFFGN_10615</name>
</gene>
<dbReference type="InterPro" id="IPR000182">
    <property type="entry name" value="GNAT_dom"/>
</dbReference>
<name>A0ABV6QIP4_9ACTN</name>
<evidence type="ECO:0000256" key="2">
    <source>
        <dbReference type="ARBA" id="ARBA00023315"/>
    </source>
</evidence>
<dbReference type="PANTHER" id="PTHR43877">
    <property type="entry name" value="AMINOALKYLPHOSPHONATE N-ACETYLTRANSFERASE-RELATED-RELATED"/>
    <property type="match status" value="1"/>
</dbReference>
<dbReference type="EMBL" id="JBHLTC010000012">
    <property type="protein sequence ID" value="MFC0624514.1"/>
    <property type="molecule type" value="Genomic_DNA"/>
</dbReference>
<organism evidence="4 5">
    <name type="scientific">Kribbella deserti</name>
    <dbReference type="NCBI Taxonomy" id="1926257"/>
    <lineage>
        <taxon>Bacteria</taxon>
        <taxon>Bacillati</taxon>
        <taxon>Actinomycetota</taxon>
        <taxon>Actinomycetes</taxon>
        <taxon>Propionibacteriales</taxon>
        <taxon>Kribbellaceae</taxon>
        <taxon>Kribbella</taxon>
    </lineage>
</organism>
<dbReference type="Gene3D" id="3.40.630.30">
    <property type="match status" value="1"/>
</dbReference>
<protein>
    <submittedName>
        <fullName evidence="4">GNAT family N-acetyltransferase</fullName>
        <ecNumber evidence="4">2.3.-.-</ecNumber>
    </submittedName>
</protein>
<keyword evidence="2 4" id="KW-0012">Acyltransferase</keyword>
<dbReference type="GO" id="GO:0016746">
    <property type="term" value="F:acyltransferase activity"/>
    <property type="evidence" value="ECO:0007669"/>
    <property type="project" value="UniProtKB-KW"/>
</dbReference>
<feature type="domain" description="N-acetyltransferase" evidence="3">
    <location>
        <begin position="4"/>
        <end position="149"/>
    </location>
</feature>
<dbReference type="CDD" id="cd04301">
    <property type="entry name" value="NAT_SF"/>
    <property type="match status" value="1"/>
</dbReference>
<comment type="caution">
    <text evidence="4">The sequence shown here is derived from an EMBL/GenBank/DDBJ whole genome shotgun (WGS) entry which is preliminary data.</text>
</comment>
<dbReference type="Proteomes" id="UP001589890">
    <property type="component" value="Unassembled WGS sequence"/>
</dbReference>
<dbReference type="RefSeq" id="WP_380045974.1">
    <property type="nucleotide sequence ID" value="NZ_JBHLTC010000012.1"/>
</dbReference>
<dbReference type="PROSITE" id="PS51186">
    <property type="entry name" value="GNAT"/>
    <property type="match status" value="1"/>
</dbReference>
<dbReference type="Pfam" id="PF00583">
    <property type="entry name" value="Acetyltransf_1"/>
    <property type="match status" value="1"/>
</dbReference>
<dbReference type="EC" id="2.3.-.-" evidence="4"/>
<reference evidence="4 5" key="1">
    <citation type="submission" date="2024-09" db="EMBL/GenBank/DDBJ databases">
        <authorList>
            <person name="Sun Q."/>
            <person name="Mori K."/>
        </authorList>
    </citation>
    <scope>NUCLEOTIDE SEQUENCE [LARGE SCALE GENOMIC DNA]</scope>
    <source>
        <strain evidence="4 5">CGMCC 1.15906</strain>
    </source>
</reference>